<accession>A0ABR0RL16</accession>
<feature type="region of interest" description="Disordered" evidence="1">
    <location>
        <begin position="110"/>
        <end position="133"/>
    </location>
</feature>
<keyword evidence="3" id="KW-1185">Reference proteome</keyword>
<comment type="caution">
    <text evidence="2">The sequence shown here is derived from an EMBL/GenBank/DDBJ whole genome shotgun (WGS) entry which is preliminary data.</text>
</comment>
<name>A0ABR0RL16_9EURO</name>
<dbReference type="RefSeq" id="XP_064729045.1">
    <property type="nucleotide sequence ID" value="XM_064874645.1"/>
</dbReference>
<sequence length="149" mass="16212">MAFVTGSSACLAGNTECTRDQEARAWAYGNLCDLHLGLTANKAISRLDADEARKLQKLLRDASTAASPACLANNAACTRDYGVRAWTYGNLCELLLEVLAEQERVEQQLHKEAQGQSLTENTDSAQQNDGSHLPAAESNLDVLRCRVCR</sequence>
<evidence type="ECO:0000313" key="3">
    <source>
        <dbReference type="Proteomes" id="UP001334248"/>
    </source>
</evidence>
<dbReference type="Proteomes" id="UP001334248">
    <property type="component" value="Unassembled WGS sequence"/>
</dbReference>
<feature type="compositionally biased region" description="Polar residues" evidence="1">
    <location>
        <begin position="114"/>
        <end position="130"/>
    </location>
</feature>
<proteinExistence type="predicted"/>
<organism evidence="2 3">
    <name type="scientific">Knufia obscura</name>
    <dbReference type="NCBI Taxonomy" id="1635080"/>
    <lineage>
        <taxon>Eukaryota</taxon>
        <taxon>Fungi</taxon>
        <taxon>Dikarya</taxon>
        <taxon>Ascomycota</taxon>
        <taxon>Pezizomycotina</taxon>
        <taxon>Eurotiomycetes</taxon>
        <taxon>Chaetothyriomycetidae</taxon>
        <taxon>Chaetothyriales</taxon>
        <taxon>Trichomeriaceae</taxon>
        <taxon>Knufia</taxon>
    </lineage>
</organism>
<evidence type="ECO:0000313" key="2">
    <source>
        <dbReference type="EMBL" id="KAK5940955.1"/>
    </source>
</evidence>
<gene>
    <name evidence="2" type="ORF">PMZ80_006232</name>
</gene>
<dbReference type="GeneID" id="89999681"/>
<dbReference type="EMBL" id="JAVHJV010000007">
    <property type="protein sequence ID" value="KAK5940955.1"/>
    <property type="molecule type" value="Genomic_DNA"/>
</dbReference>
<evidence type="ECO:0000256" key="1">
    <source>
        <dbReference type="SAM" id="MobiDB-lite"/>
    </source>
</evidence>
<protein>
    <submittedName>
        <fullName evidence="2">Uncharacterized protein</fullName>
    </submittedName>
</protein>
<reference evidence="2 3" key="1">
    <citation type="journal article" date="2023" name="Res Sq">
        <title>Genomic and morphological characterization of Knufia obscura isolated from the Mars 2020 spacecraft assembly facility.</title>
        <authorList>
            <person name="Chander A.M."/>
            <person name="Teixeira M.M."/>
            <person name="Singh N.K."/>
            <person name="Williams M.P."/>
            <person name="Parker C.W."/>
            <person name="Leo P."/>
            <person name="Stajich J.E."/>
            <person name="Torok T."/>
            <person name="Tighe S."/>
            <person name="Mason C.E."/>
            <person name="Venkateswaran K."/>
        </authorList>
    </citation>
    <scope>NUCLEOTIDE SEQUENCE [LARGE SCALE GENOMIC DNA]</scope>
    <source>
        <strain evidence="2 3">CCFEE 5817</strain>
    </source>
</reference>